<dbReference type="GO" id="GO:0061542">
    <property type="term" value="F:3-demethylubiquinol 3-O-methyltransferase activity"/>
    <property type="evidence" value="ECO:0007669"/>
    <property type="project" value="UniProtKB-EC"/>
</dbReference>
<dbReference type="RefSeq" id="WP_379489069.1">
    <property type="nucleotide sequence ID" value="NZ_JBHLWK010000027.1"/>
</dbReference>
<gene>
    <name evidence="2" type="ORF">ACFFJC_19465</name>
</gene>
<keyword evidence="2" id="KW-0808">Transferase</keyword>
<dbReference type="GO" id="GO:0102208">
    <property type="term" value="F:2-polyprenyl-6-hydroxyphenol methylase activity"/>
    <property type="evidence" value="ECO:0007669"/>
    <property type="project" value="UniProtKB-EC"/>
</dbReference>
<keyword evidence="2" id="KW-0489">Methyltransferase</keyword>
<dbReference type="SUPFAM" id="SSF53335">
    <property type="entry name" value="S-adenosyl-L-methionine-dependent methyltransferases"/>
    <property type="match status" value="1"/>
</dbReference>
<dbReference type="Proteomes" id="UP001589798">
    <property type="component" value="Unassembled WGS sequence"/>
</dbReference>
<dbReference type="GO" id="GO:0032259">
    <property type="term" value="P:methylation"/>
    <property type="evidence" value="ECO:0007669"/>
    <property type="project" value="UniProtKB-KW"/>
</dbReference>
<name>A0ABV6D1D2_9SPHN</name>
<evidence type="ECO:0000313" key="2">
    <source>
        <dbReference type="EMBL" id="MFC0206449.1"/>
    </source>
</evidence>
<dbReference type="CDD" id="cd02440">
    <property type="entry name" value="AdoMet_MTases"/>
    <property type="match status" value="1"/>
</dbReference>
<evidence type="ECO:0000259" key="1">
    <source>
        <dbReference type="Pfam" id="PF08241"/>
    </source>
</evidence>
<dbReference type="EC" id="2.1.1.222" evidence="2"/>
<evidence type="ECO:0000313" key="3">
    <source>
        <dbReference type="Proteomes" id="UP001589798"/>
    </source>
</evidence>
<sequence length="251" mass="28185">MDRICVGGSDTAAPVNLRKRVAIIAGAVEIQDRKVLDIGCGTGSFVLALCDLGAQACGIEYQADKLAAWQDAHPGDGRVVWGDAENLAFADDTFDVVIMNEVLEHVPGEENALREALRVLKPGGTFFNFTPNRFYPIETHGFLEKRSRRHVGGLRFPLLPWLPIALSTRLVSFWCRNYWPWQLERITREAGFVLVRHDYVWQTFENISNGKARLIHRFAKQARGLSMMLEGTPVIRRFGVSQLVIARKPPA</sequence>
<proteinExistence type="predicted"/>
<dbReference type="EMBL" id="JBHLWK010000027">
    <property type="protein sequence ID" value="MFC0206449.1"/>
    <property type="molecule type" value="Genomic_DNA"/>
</dbReference>
<accession>A0ABV6D1D2</accession>
<dbReference type="PANTHER" id="PTHR43591">
    <property type="entry name" value="METHYLTRANSFERASE"/>
    <property type="match status" value="1"/>
</dbReference>
<organism evidence="2 3">
    <name type="scientific">Novosphingobium soli</name>
    <dbReference type="NCBI Taxonomy" id="574956"/>
    <lineage>
        <taxon>Bacteria</taxon>
        <taxon>Pseudomonadati</taxon>
        <taxon>Pseudomonadota</taxon>
        <taxon>Alphaproteobacteria</taxon>
        <taxon>Sphingomonadales</taxon>
        <taxon>Sphingomonadaceae</taxon>
        <taxon>Novosphingobium</taxon>
    </lineage>
</organism>
<dbReference type="Pfam" id="PF08241">
    <property type="entry name" value="Methyltransf_11"/>
    <property type="match status" value="1"/>
</dbReference>
<dbReference type="InterPro" id="IPR029063">
    <property type="entry name" value="SAM-dependent_MTases_sf"/>
</dbReference>
<protein>
    <submittedName>
        <fullName evidence="2">Class I SAM-dependent methyltransferase</fullName>
        <ecNumber evidence="2">2.1.1.222</ecNumber>
        <ecNumber evidence="2">2.1.1.64</ecNumber>
    </submittedName>
</protein>
<dbReference type="EC" id="2.1.1.64" evidence="2"/>
<dbReference type="InterPro" id="IPR013216">
    <property type="entry name" value="Methyltransf_11"/>
</dbReference>
<comment type="caution">
    <text evidence="2">The sequence shown here is derived from an EMBL/GenBank/DDBJ whole genome shotgun (WGS) entry which is preliminary data.</text>
</comment>
<reference evidence="2 3" key="1">
    <citation type="submission" date="2024-09" db="EMBL/GenBank/DDBJ databases">
        <authorList>
            <person name="Sun Q."/>
            <person name="Mori K."/>
        </authorList>
    </citation>
    <scope>NUCLEOTIDE SEQUENCE [LARGE SCALE GENOMIC DNA]</scope>
    <source>
        <strain evidence="2 3">CCM 7706</strain>
    </source>
</reference>
<dbReference type="Gene3D" id="3.40.50.150">
    <property type="entry name" value="Vaccinia Virus protein VP39"/>
    <property type="match status" value="1"/>
</dbReference>
<keyword evidence="3" id="KW-1185">Reference proteome</keyword>
<feature type="domain" description="Methyltransferase type 11" evidence="1">
    <location>
        <begin position="36"/>
        <end position="127"/>
    </location>
</feature>